<name>A0A0E4GBZ6_9FIRM</name>
<keyword evidence="11" id="KW-1185">Reference proteome</keyword>
<evidence type="ECO:0000256" key="1">
    <source>
        <dbReference type="ARBA" id="ARBA00004733"/>
    </source>
</evidence>
<keyword evidence="5 8" id="KW-0057">Aromatic amino acid biosynthesis</keyword>
<comment type="function">
    <text evidence="8">The alpha subunit is responsible for the aldol cleavage of indoleglycerol phosphate to indole and glyceraldehyde 3-phosphate.</text>
</comment>
<accession>A0A0E4GBZ6</accession>
<evidence type="ECO:0000256" key="2">
    <source>
        <dbReference type="ARBA" id="ARBA00011270"/>
    </source>
</evidence>
<dbReference type="Gene3D" id="3.20.20.70">
    <property type="entry name" value="Aldolase class I"/>
    <property type="match status" value="1"/>
</dbReference>
<keyword evidence="4 8" id="KW-0822">Tryptophan biosynthesis</keyword>
<keyword evidence="6 8" id="KW-0456">Lyase</keyword>
<gene>
    <name evidence="8" type="primary">trpA</name>
    <name evidence="10" type="ORF">2384</name>
</gene>
<feature type="active site" description="Proton acceptor" evidence="8">
    <location>
        <position position="60"/>
    </location>
</feature>
<proteinExistence type="inferred from homology"/>
<dbReference type="OrthoDB" id="9804578at2"/>
<dbReference type="InterPro" id="IPR018204">
    <property type="entry name" value="Trp_synthase_alpha_AS"/>
</dbReference>
<dbReference type="EMBL" id="CGIH01000040">
    <property type="protein sequence ID" value="CFX98252.1"/>
    <property type="molecule type" value="Genomic_DNA"/>
</dbReference>
<dbReference type="STRING" id="690567.2384"/>
<dbReference type="InterPro" id="IPR013785">
    <property type="entry name" value="Aldolase_TIM"/>
</dbReference>
<evidence type="ECO:0000256" key="6">
    <source>
        <dbReference type="ARBA" id="ARBA00023239"/>
    </source>
</evidence>
<dbReference type="UniPathway" id="UPA00035">
    <property type="reaction ID" value="UER00044"/>
</dbReference>
<comment type="similarity">
    <text evidence="8 9">Belongs to the TrpA family.</text>
</comment>
<evidence type="ECO:0000256" key="8">
    <source>
        <dbReference type="HAMAP-Rule" id="MF_00131"/>
    </source>
</evidence>
<comment type="subunit">
    <text evidence="2 8">Tetramer of two alpha and two beta chains.</text>
</comment>
<organism evidence="10 11">
    <name type="scientific">Syntrophomonas zehnderi OL-4</name>
    <dbReference type="NCBI Taxonomy" id="690567"/>
    <lineage>
        <taxon>Bacteria</taxon>
        <taxon>Bacillati</taxon>
        <taxon>Bacillota</taxon>
        <taxon>Clostridia</taxon>
        <taxon>Eubacteriales</taxon>
        <taxon>Syntrophomonadaceae</taxon>
        <taxon>Syntrophomonas</taxon>
    </lineage>
</organism>
<evidence type="ECO:0000313" key="11">
    <source>
        <dbReference type="Proteomes" id="UP000045545"/>
    </source>
</evidence>
<comment type="pathway">
    <text evidence="1 8">Amino-acid biosynthesis; L-tryptophan biosynthesis; L-tryptophan from chorismate: step 5/5.</text>
</comment>
<dbReference type="PANTHER" id="PTHR43406">
    <property type="entry name" value="TRYPTOPHAN SYNTHASE, ALPHA CHAIN"/>
    <property type="match status" value="1"/>
</dbReference>
<keyword evidence="3 8" id="KW-0028">Amino-acid biosynthesis</keyword>
<dbReference type="RefSeq" id="WP_046499261.1">
    <property type="nucleotide sequence ID" value="NZ_CGIH01000040.1"/>
</dbReference>
<dbReference type="Proteomes" id="UP000045545">
    <property type="component" value="Unassembled WGS sequence"/>
</dbReference>
<dbReference type="GO" id="GO:0004834">
    <property type="term" value="F:tryptophan synthase activity"/>
    <property type="evidence" value="ECO:0007669"/>
    <property type="project" value="UniProtKB-UniRule"/>
</dbReference>
<dbReference type="InterPro" id="IPR002028">
    <property type="entry name" value="Trp_synthase_suA"/>
</dbReference>
<dbReference type="EC" id="4.2.1.20" evidence="8"/>
<dbReference type="NCBIfam" id="TIGR00262">
    <property type="entry name" value="trpA"/>
    <property type="match status" value="1"/>
</dbReference>
<dbReference type="GO" id="GO:0005829">
    <property type="term" value="C:cytosol"/>
    <property type="evidence" value="ECO:0007669"/>
    <property type="project" value="TreeGrafter"/>
</dbReference>
<dbReference type="SUPFAM" id="SSF51366">
    <property type="entry name" value="Ribulose-phoshate binding barrel"/>
    <property type="match status" value="1"/>
</dbReference>
<dbReference type="HAMAP" id="MF_00131">
    <property type="entry name" value="Trp_synth_alpha"/>
    <property type="match status" value="1"/>
</dbReference>
<dbReference type="AlphaFoldDB" id="A0A0E4GBZ6"/>
<evidence type="ECO:0000256" key="5">
    <source>
        <dbReference type="ARBA" id="ARBA00023141"/>
    </source>
</evidence>
<comment type="catalytic activity">
    <reaction evidence="7 8">
        <text>(1S,2R)-1-C-(indol-3-yl)glycerol 3-phosphate + L-serine = D-glyceraldehyde 3-phosphate + L-tryptophan + H2O</text>
        <dbReference type="Rhea" id="RHEA:10532"/>
        <dbReference type="ChEBI" id="CHEBI:15377"/>
        <dbReference type="ChEBI" id="CHEBI:33384"/>
        <dbReference type="ChEBI" id="CHEBI:57912"/>
        <dbReference type="ChEBI" id="CHEBI:58866"/>
        <dbReference type="ChEBI" id="CHEBI:59776"/>
        <dbReference type="EC" id="4.2.1.20"/>
    </reaction>
</comment>
<dbReference type="PROSITE" id="PS00167">
    <property type="entry name" value="TRP_SYNTHASE_ALPHA"/>
    <property type="match status" value="1"/>
</dbReference>
<dbReference type="PANTHER" id="PTHR43406:SF1">
    <property type="entry name" value="TRYPTOPHAN SYNTHASE ALPHA CHAIN, CHLOROPLASTIC"/>
    <property type="match status" value="1"/>
</dbReference>
<evidence type="ECO:0000256" key="7">
    <source>
        <dbReference type="ARBA" id="ARBA00049047"/>
    </source>
</evidence>
<reference evidence="10 11" key="1">
    <citation type="submission" date="2015-03" db="EMBL/GenBank/DDBJ databases">
        <authorList>
            <person name="Murphy D."/>
        </authorList>
    </citation>
    <scope>NUCLEOTIDE SEQUENCE [LARGE SCALE GENOMIC DNA]</scope>
    <source>
        <strain evidence="10 11">OL-4</strain>
    </source>
</reference>
<evidence type="ECO:0000313" key="10">
    <source>
        <dbReference type="EMBL" id="CFX98252.1"/>
    </source>
</evidence>
<sequence>MTKLRNSLNARRARQETSLISFIMAGLPNPQLCLDCIKAIEQGGGDALELGVPFSDPLADGVVIERFHHRGINAGLNLKHSLDFADKVRQAVNIPLVLFAYYNPILQMGMEVLAQACQAVGIEALIVPDLPLDEIKQVHTDLEFIPMVAPSSPDERLDMAAAMNPSFIYCVSVRGVTGVRSLPEDEVKAYLQKLKPKTDAILALGFGISSPEQIKTFKNSADAVVVGSYLAQIMEEYESRPQLLPTQIEKAIAALKKPCAN</sequence>
<evidence type="ECO:0000256" key="4">
    <source>
        <dbReference type="ARBA" id="ARBA00022822"/>
    </source>
</evidence>
<dbReference type="InterPro" id="IPR011060">
    <property type="entry name" value="RibuloseP-bd_barrel"/>
</dbReference>
<evidence type="ECO:0000256" key="3">
    <source>
        <dbReference type="ARBA" id="ARBA00022605"/>
    </source>
</evidence>
<feature type="active site" description="Proton acceptor" evidence="8">
    <location>
        <position position="49"/>
    </location>
</feature>
<evidence type="ECO:0000256" key="9">
    <source>
        <dbReference type="RuleBase" id="RU003662"/>
    </source>
</evidence>
<protein>
    <recommendedName>
        <fullName evidence="8">Tryptophan synthase alpha chain</fullName>
        <ecNumber evidence="8">4.2.1.20</ecNumber>
    </recommendedName>
</protein>
<dbReference type="CDD" id="cd04724">
    <property type="entry name" value="Tryptophan_synthase_alpha"/>
    <property type="match status" value="1"/>
</dbReference>
<dbReference type="Pfam" id="PF00290">
    <property type="entry name" value="Trp_syntA"/>
    <property type="match status" value="1"/>
</dbReference>